<dbReference type="PANTHER" id="PTHR38035">
    <property type="entry name" value="UPF0070 PROTEIN YFGM"/>
    <property type="match status" value="1"/>
</dbReference>
<dbReference type="InterPro" id="IPR011990">
    <property type="entry name" value="TPR-like_helical_dom_sf"/>
</dbReference>
<keyword evidence="2" id="KW-1003">Cell membrane</keyword>
<dbReference type="Gene3D" id="1.25.40.10">
    <property type="entry name" value="Tetratricopeptide repeat domain"/>
    <property type="match status" value="1"/>
</dbReference>
<dbReference type="RefSeq" id="WP_086433744.1">
    <property type="nucleotide sequence ID" value="NZ_FXWH01000001.1"/>
</dbReference>
<dbReference type="SUPFAM" id="SSF48452">
    <property type="entry name" value="TPR-like"/>
    <property type="match status" value="1"/>
</dbReference>
<feature type="transmembrane region" description="Helical" evidence="9">
    <location>
        <begin position="21"/>
        <end position="39"/>
    </location>
</feature>
<reference evidence="12" key="1">
    <citation type="submission" date="2017-04" db="EMBL/GenBank/DDBJ databases">
        <authorList>
            <person name="Varghese N."/>
            <person name="Submissions S."/>
        </authorList>
    </citation>
    <scope>NUCLEOTIDE SEQUENCE [LARGE SCALE GENOMIC DNA]</scope>
</reference>
<comment type="similarity">
    <text evidence="7">Belongs to the YfgM family.</text>
</comment>
<feature type="domain" description="Ancillary SecYEG translocon subunit/Cell division coordinator CpoB TPR" evidence="10">
    <location>
        <begin position="12"/>
        <end position="208"/>
    </location>
</feature>
<evidence type="ECO:0000256" key="5">
    <source>
        <dbReference type="ARBA" id="ARBA00023136"/>
    </source>
</evidence>
<dbReference type="InterPro" id="IPR026039">
    <property type="entry name" value="YfgM"/>
</dbReference>
<organism evidence="11 12">
    <name type="scientific">Pseudidiomarina planktonica</name>
    <dbReference type="NCBI Taxonomy" id="1323738"/>
    <lineage>
        <taxon>Bacteria</taxon>
        <taxon>Pseudomonadati</taxon>
        <taxon>Pseudomonadota</taxon>
        <taxon>Gammaproteobacteria</taxon>
        <taxon>Alteromonadales</taxon>
        <taxon>Idiomarinaceae</taxon>
        <taxon>Pseudidiomarina</taxon>
    </lineage>
</organism>
<evidence type="ECO:0000256" key="6">
    <source>
        <dbReference type="ARBA" id="ARBA00023186"/>
    </source>
</evidence>
<evidence type="ECO:0000313" key="11">
    <source>
        <dbReference type="EMBL" id="SMQ61511.1"/>
    </source>
</evidence>
<keyword evidence="5 9" id="KW-0472">Membrane</keyword>
<evidence type="ECO:0000256" key="7">
    <source>
        <dbReference type="ARBA" id="ARBA00024197"/>
    </source>
</evidence>
<evidence type="ECO:0000313" key="12">
    <source>
        <dbReference type="Proteomes" id="UP000194450"/>
    </source>
</evidence>
<dbReference type="PANTHER" id="PTHR38035:SF1">
    <property type="entry name" value="ANCILLARY SECYEG TRANSLOCON SUBUNIT"/>
    <property type="match status" value="1"/>
</dbReference>
<proteinExistence type="inferred from homology"/>
<dbReference type="GO" id="GO:0044877">
    <property type="term" value="F:protein-containing complex binding"/>
    <property type="evidence" value="ECO:0007669"/>
    <property type="project" value="InterPro"/>
</dbReference>
<evidence type="ECO:0000259" key="10">
    <source>
        <dbReference type="Pfam" id="PF09976"/>
    </source>
</evidence>
<evidence type="ECO:0000256" key="8">
    <source>
        <dbReference type="ARBA" id="ARBA00024235"/>
    </source>
</evidence>
<keyword evidence="6" id="KW-0143">Chaperone</keyword>
<evidence type="ECO:0000256" key="2">
    <source>
        <dbReference type="ARBA" id="ARBA00022475"/>
    </source>
</evidence>
<evidence type="ECO:0000256" key="4">
    <source>
        <dbReference type="ARBA" id="ARBA00022989"/>
    </source>
</evidence>
<dbReference type="AlphaFoldDB" id="A0A1Y6EJZ9"/>
<keyword evidence="4 9" id="KW-1133">Transmembrane helix</keyword>
<dbReference type="Proteomes" id="UP000194450">
    <property type="component" value="Unassembled WGS sequence"/>
</dbReference>
<sequence>METEDQQVERLKEFWNEHGKGLVAGAVIGFGLFYGWRYYDASVTEAKEAASERFNQVTAQFDSNEAGDEAVAVENAQAFINEKGDTTYAQLTAFQLAREAVNNGDLATAVSALQQVRDNAEPELRAIADIRQARVLLAQQQYDAALTALATDKPASFTAVVAELRGDVLVETGDIEGARAAYQLAVDEDTAASMAGSSTAKLKLQNLAVAS</sequence>
<dbReference type="EMBL" id="FXWH01000001">
    <property type="protein sequence ID" value="SMQ61511.1"/>
    <property type="molecule type" value="Genomic_DNA"/>
</dbReference>
<keyword evidence="12" id="KW-1185">Reference proteome</keyword>
<keyword evidence="3 9" id="KW-0812">Transmembrane</keyword>
<evidence type="ECO:0000256" key="9">
    <source>
        <dbReference type="SAM" id="Phobius"/>
    </source>
</evidence>
<dbReference type="PIRSF" id="PIRSF006170">
    <property type="entry name" value="YfgM"/>
    <property type="match status" value="1"/>
</dbReference>
<evidence type="ECO:0000256" key="3">
    <source>
        <dbReference type="ARBA" id="ARBA00022692"/>
    </source>
</evidence>
<dbReference type="Pfam" id="PF09976">
    <property type="entry name" value="TPR_21"/>
    <property type="match status" value="1"/>
</dbReference>
<dbReference type="GO" id="GO:0005886">
    <property type="term" value="C:plasma membrane"/>
    <property type="evidence" value="ECO:0007669"/>
    <property type="project" value="UniProtKB-SubCell"/>
</dbReference>
<evidence type="ECO:0000256" key="1">
    <source>
        <dbReference type="ARBA" id="ARBA00004401"/>
    </source>
</evidence>
<gene>
    <name evidence="11" type="ORF">SAMN06297229_0573</name>
</gene>
<accession>A0A1Y6EJZ9</accession>
<comment type="subcellular location">
    <subcellularLocation>
        <location evidence="1">Cell membrane</location>
        <topology evidence="1">Single-pass type II membrane protein</topology>
    </subcellularLocation>
</comment>
<protein>
    <recommendedName>
        <fullName evidence="8">Ancillary SecYEG translocon subunit</fullName>
    </recommendedName>
</protein>
<name>A0A1Y6EJZ9_9GAMM</name>
<dbReference type="OrthoDB" id="9789675at2"/>
<dbReference type="InterPro" id="IPR018704">
    <property type="entry name" value="SecYEG/CpoB_TPR"/>
</dbReference>